<feature type="non-terminal residue" evidence="1">
    <location>
        <position position="99"/>
    </location>
</feature>
<evidence type="ECO:0000313" key="2">
    <source>
        <dbReference type="Proteomes" id="UP001189429"/>
    </source>
</evidence>
<dbReference type="EMBL" id="CAUYUJ010014395">
    <property type="protein sequence ID" value="CAK0840726.1"/>
    <property type="molecule type" value="Genomic_DNA"/>
</dbReference>
<feature type="non-terminal residue" evidence="1">
    <location>
        <position position="1"/>
    </location>
</feature>
<proteinExistence type="predicted"/>
<keyword evidence="2" id="KW-1185">Reference proteome</keyword>
<comment type="caution">
    <text evidence="1">The sequence shown here is derived from an EMBL/GenBank/DDBJ whole genome shotgun (WGS) entry which is preliminary data.</text>
</comment>
<gene>
    <name evidence="1" type="ORF">PCOR1329_LOCUS36088</name>
</gene>
<dbReference type="Proteomes" id="UP001189429">
    <property type="component" value="Unassembled WGS sequence"/>
</dbReference>
<name>A0ABN9T6M8_9DINO</name>
<protein>
    <submittedName>
        <fullName evidence="1">Uncharacterized protein</fullName>
    </submittedName>
</protein>
<reference evidence="1" key="1">
    <citation type="submission" date="2023-10" db="EMBL/GenBank/DDBJ databases">
        <authorList>
            <person name="Chen Y."/>
            <person name="Shah S."/>
            <person name="Dougan E. K."/>
            <person name="Thang M."/>
            <person name="Chan C."/>
        </authorList>
    </citation>
    <scope>NUCLEOTIDE SEQUENCE [LARGE SCALE GENOMIC DNA]</scope>
</reference>
<sequence length="99" mass="10332">VCKFLKAAASQRLTVWGLDPLSLVFVAASDASGPGSASRGGSQGAWLVMAADASIRANRRARASLLSWRSQRLKRVISSTVAAETLALSGAVAEAQYLQ</sequence>
<accession>A0ABN9T6M8</accession>
<organism evidence="1 2">
    <name type="scientific">Prorocentrum cordatum</name>
    <dbReference type="NCBI Taxonomy" id="2364126"/>
    <lineage>
        <taxon>Eukaryota</taxon>
        <taxon>Sar</taxon>
        <taxon>Alveolata</taxon>
        <taxon>Dinophyceae</taxon>
        <taxon>Prorocentrales</taxon>
        <taxon>Prorocentraceae</taxon>
        <taxon>Prorocentrum</taxon>
    </lineage>
</organism>
<evidence type="ECO:0000313" key="1">
    <source>
        <dbReference type="EMBL" id="CAK0840726.1"/>
    </source>
</evidence>